<keyword evidence="4 8" id="KW-0812">Transmembrane</keyword>
<feature type="transmembrane region" description="Helical" evidence="8">
    <location>
        <begin position="368"/>
        <end position="389"/>
    </location>
</feature>
<feature type="transmembrane region" description="Helical" evidence="8">
    <location>
        <begin position="206"/>
        <end position="227"/>
    </location>
</feature>
<name>A0A927QWF1_9ACTN</name>
<comment type="similarity">
    <text evidence="2">Belongs to the resistance-nodulation-cell division (RND) (TC 2.A.6) family. MmpL subfamily.</text>
</comment>
<feature type="transmembrane region" description="Helical" evidence="8">
    <location>
        <begin position="535"/>
        <end position="552"/>
    </location>
</feature>
<proteinExistence type="inferred from homology"/>
<evidence type="ECO:0000313" key="11">
    <source>
        <dbReference type="Proteomes" id="UP000649753"/>
    </source>
</evidence>
<dbReference type="Gene3D" id="1.20.1640.10">
    <property type="entry name" value="Multidrug efflux transporter AcrB transmembrane domain"/>
    <property type="match status" value="2"/>
</dbReference>
<dbReference type="PANTHER" id="PTHR33406:SF6">
    <property type="entry name" value="MEMBRANE PROTEIN YDGH-RELATED"/>
    <property type="match status" value="1"/>
</dbReference>
<keyword evidence="6 8" id="KW-0472">Membrane</keyword>
<dbReference type="PROSITE" id="PS50156">
    <property type="entry name" value="SSD"/>
    <property type="match status" value="1"/>
</dbReference>
<organism evidence="10 11">
    <name type="scientific">Plantactinospora soyae</name>
    <dbReference type="NCBI Taxonomy" id="1544732"/>
    <lineage>
        <taxon>Bacteria</taxon>
        <taxon>Bacillati</taxon>
        <taxon>Actinomycetota</taxon>
        <taxon>Actinomycetes</taxon>
        <taxon>Micromonosporales</taxon>
        <taxon>Micromonosporaceae</taxon>
        <taxon>Plantactinospora</taxon>
    </lineage>
</organism>
<dbReference type="RefSeq" id="WP_192764751.1">
    <property type="nucleotide sequence ID" value="NZ_JADBEB010000001.1"/>
</dbReference>
<dbReference type="Proteomes" id="UP000649753">
    <property type="component" value="Unassembled WGS sequence"/>
</dbReference>
<evidence type="ECO:0000256" key="8">
    <source>
        <dbReference type="SAM" id="Phobius"/>
    </source>
</evidence>
<sequence length="726" mass="75904">MFERLGRYVVHNPWKVIIGWLVAAAAIVIFAPSLSDVTNTDQANFLPGSYESVKAQELAETSFAQANDSSATIVVRRTDGQPLTDSDQTTIGTLAQKLQSANIEQVTGVVTGPQALSPNKQVQLISAGLKGLPDDPKVLDAVQQIRDVAKPAVGGTPLTLSVTGDVAMQLDNQDAFETAFLIVGIATVVLIIALLLLIYRSPIAALLPIVTVTVVSAISPGLIALVAQATDLQVDQSLQIILTIVLYGIGTDYILFLLFRYRERLREGDDRKAGLVTAVARVGEVIASAAAAIVIAFMALLLAVFGAFKSLGPALAIAVVVMAFAAVTLVPAVVSLFGPKIFWPSKSWQRTPKGSAFRGIGRFVGRRPAVVALASGGVMVVLALGSLGMQADYDQTAQLPEDTESSQGFRDLQSGFPAGALNPTTVYVRSDGGERLDPAAVKRFAQRLQQVPGIGGIMPAGQSGESAGMSQDGTAAQINLLLADSPYSNEALDLAGDELRDVAHAEAPPGTTALVGGATSIFADIRDANDRDLRVIFPVAAVLIALILGLMLRSIVAPVYLMVTVVLGFFSTLGATVLMFQGLGDRPGLSFMLPTILYLFVVAIGTDYNILMIARLREEARLGNDPRTAAQLAVEHGGPSVGAAGLILAGTFASMMLGGVAFLSEMGFAVAIGITISAFVMSMFLVPALTALLGHKAWWPGHGDVPGDGDQELPSDDRSPVGAGVG</sequence>
<dbReference type="SUPFAM" id="SSF82866">
    <property type="entry name" value="Multidrug efflux transporter AcrB transmembrane domain"/>
    <property type="match status" value="2"/>
</dbReference>
<dbReference type="PANTHER" id="PTHR33406">
    <property type="entry name" value="MEMBRANE PROTEIN MJ1562-RELATED"/>
    <property type="match status" value="1"/>
</dbReference>
<accession>A0A927QWF1</accession>
<feature type="transmembrane region" description="Helical" evidence="8">
    <location>
        <begin position="239"/>
        <end position="261"/>
    </location>
</feature>
<evidence type="ECO:0000256" key="6">
    <source>
        <dbReference type="ARBA" id="ARBA00023136"/>
    </source>
</evidence>
<feature type="transmembrane region" description="Helical" evidence="8">
    <location>
        <begin position="559"/>
        <end position="583"/>
    </location>
</feature>
<feature type="transmembrane region" description="Helical" evidence="8">
    <location>
        <begin position="178"/>
        <end position="199"/>
    </location>
</feature>
<evidence type="ECO:0000256" key="3">
    <source>
        <dbReference type="ARBA" id="ARBA00022475"/>
    </source>
</evidence>
<feature type="region of interest" description="Disordered" evidence="7">
    <location>
        <begin position="704"/>
        <end position="726"/>
    </location>
</feature>
<feature type="transmembrane region" description="Helical" evidence="8">
    <location>
        <begin position="282"/>
        <end position="308"/>
    </location>
</feature>
<feature type="transmembrane region" description="Helical" evidence="8">
    <location>
        <begin position="12"/>
        <end position="31"/>
    </location>
</feature>
<dbReference type="AlphaFoldDB" id="A0A927QWF1"/>
<dbReference type="InterPro" id="IPR050545">
    <property type="entry name" value="Mycobact_MmpL"/>
</dbReference>
<evidence type="ECO:0000313" key="10">
    <source>
        <dbReference type="EMBL" id="MBE1484378.1"/>
    </source>
</evidence>
<feature type="transmembrane region" description="Helical" evidence="8">
    <location>
        <begin position="641"/>
        <end position="662"/>
    </location>
</feature>
<dbReference type="Pfam" id="PF03176">
    <property type="entry name" value="MMPL"/>
    <property type="match status" value="2"/>
</dbReference>
<keyword evidence="11" id="KW-1185">Reference proteome</keyword>
<keyword evidence="3" id="KW-1003">Cell membrane</keyword>
<evidence type="ECO:0000256" key="4">
    <source>
        <dbReference type="ARBA" id="ARBA00022692"/>
    </source>
</evidence>
<evidence type="ECO:0000256" key="5">
    <source>
        <dbReference type="ARBA" id="ARBA00022989"/>
    </source>
</evidence>
<reference evidence="10" key="1">
    <citation type="submission" date="2020-10" db="EMBL/GenBank/DDBJ databases">
        <title>Sequencing the genomes of 1000 actinobacteria strains.</title>
        <authorList>
            <person name="Klenk H.-P."/>
        </authorList>
    </citation>
    <scope>NUCLEOTIDE SEQUENCE</scope>
    <source>
        <strain evidence="10">DSM 46832</strain>
    </source>
</reference>
<dbReference type="InterPro" id="IPR000731">
    <property type="entry name" value="SSD"/>
</dbReference>
<evidence type="ECO:0000259" key="9">
    <source>
        <dbReference type="PROSITE" id="PS50156"/>
    </source>
</evidence>
<dbReference type="GO" id="GO:0005886">
    <property type="term" value="C:plasma membrane"/>
    <property type="evidence" value="ECO:0007669"/>
    <property type="project" value="UniProtKB-SubCell"/>
</dbReference>
<dbReference type="InterPro" id="IPR004869">
    <property type="entry name" value="MMPL_dom"/>
</dbReference>
<evidence type="ECO:0000256" key="2">
    <source>
        <dbReference type="ARBA" id="ARBA00010157"/>
    </source>
</evidence>
<comment type="subcellular location">
    <subcellularLocation>
        <location evidence="1">Cell membrane</location>
        <topology evidence="1">Multi-pass membrane protein</topology>
    </subcellularLocation>
</comment>
<protein>
    <submittedName>
        <fullName evidence="10">RND superfamily putative drug exporter</fullName>
    </submittedName>
</protein>
<feature type="domain" description="SSD" evidence="9">
    <location>
        <begin position="205"/>
        <end position="336"/>
    </location>
</feature>
<feature type="transmembrane region" description="Helical" evidence="8">
    <location>
        <begin position="668"/>
        <end position="693"/>
    </location>
</feature>
<evidence type="ECO:0000256" key="7">
    <source>
        <dbReference type="SAM" id="MobiDB-lite"/>
    </source>
</evidence>
<feature type="transmembrane region" description="Helical" evidence="8">
    <location>
        <begin position="589"/>
        <end position="611"/>
    </location>
</feature>
<evidence type="ECO:0000256" key="1">
    <source>
        <dbReference type="ARBA" id="ARBA00004651"/>
    </source>
</evidence>
<gene>
    <name evidence="10" type="ORF">H4W31_000016</name>
</gene>
<feature type="transmembrane region" description="Helical" evidence="8">
    <location>
        <begin position="314"/>
        <end position="337"/>
    </location>
</feature>
<keyword evidence="5 8" id="KW-1133">Transmembrane helix</keyword>
<comment type="caution">
    <text evidence="10">The sequence shown here is derived from an EMBL/GenBank/DDBJ whole genome shotgun (WGS) entry which is preliminary data.</text>
</comment>
<dbReference type="EMBL" id="JADBEB010000001">
    <property type="protein sequence ID" value="MBE1484378.1"/>
    <property type="molecule type" value="Genomic_DNA"/>
</dbReference>